<protein>
    <recommendedName>
        <fullName evidence="2">Integrase, catalytic region, zinc finger, CCHC-type, peptidase aspartic, catalytic</fullName>
    </recommendedName>
</protein>
<dbReference type="EMBL" id="BKCJ010010883">
    <property type="protein sequence ID" value="GEU93569.1"/>
    <property type="molecule type" value="Genomic_DNA"/>
</dbReference>
<evidence type="ECO:0000313" key="1">
    <source>
        <dbReference type="EMBL" id="GEU93569.1"/>
    </source>
</evidence>
<evidence type="ECO:0008006" key="2">
    <source>
        <dbReference type="Google" id="ProtNLM"/>
    </source>
</evidence>
<proteinExistence type="predicted"/>
<comment type="caution">
    <text evidence="1">The sequence shown here is derived from an EMBL/GenBank/DDBJ whole genome shotgun (WGS) entry which is preliminary data.</text>
</comment>
<accession>A0A6L2P7J2</accession>
<sequence length="288" mass="32340">METIHVKFDELISMASKCNISGPVFNCLNFQDSSKDTNSIPSKKDLDNLFGPLYKEYYTTRTPEVLENSTTNTLDNEDTHSSSSIIVEENEASQIVTSSEEPVANEPTILVLNANVDESIQEHVTAFDESSFYNPFHTHVFKEAESSLTFQDPLNMHKFHQKHRSTDSPEDTNSIPSKENLDNLFGHLYKEYYATRTPEVSKNSDANNLDNEDTPSSSSIIIEENEASQIVTSSEELVGNEPTTPVSITNTDESIHEDVAAFDGNNFYNPFHTLVFKEAESSLTFQDQ</sequence>
<organism evidence="1">
    <name type="scientific">Tanacetum cinerariifolium</name>
    <name type="common">Dalmatian daisy</name>
    <name type="synonym">Chrysanthemum cinerariifolium</name>
    <dbReference type="NCBI Taxonomy" id="118510"/>
    <lineage>
        <taxon>Eukaryota</taxon>
        <taxon>Viridiplantae</taxon>
        <taxon>Streptophyta</taxon>
        <taxon>Embryophyta</taxon>
        <taxon>Tracheophyta</taxon>
        <taxon>Spermatophyta</taxon>
        <taxon>Magnoliopsida</taxon>
        <taxon>eudicotyledons</taxon>
        <taxon>Gunneridae</taxon>
        <taxon>Pentapetalae</taxon>
        <taxon>asterids</taxon>
        <taxon>campanulids</taxon>
        <taxon>Asterales</taxon>
        <taxon>Asteraceae</taxon>
        <taxon>Asteroideae</taxon>
        <taxon>Anthemideae</taxon>
        <taxon>Anthemidinae</taxon>
        <taxon>Tanacetum</taxon>
    </lineage>
</organism>
<dbReference type="AlphaFoldDB" id="A0A6L2P7J2"/>
<gene>
    <name evidence="1" type="ORF">Tci_065547</name>
</gene>
<name>A0A6L2P7J2_TANCI</name>
<reference evidence="1" key="1">
    <citation type="journal article" date="2019" name="Sci. Rep.">
        <title>Draft genome of Tanacetum cinerariifolium, the natural source of mosquito coil.</title>
        <authorList>
            <person name="Yamashiro T."/>
            <person name="Shiraishi A."/>
            <person name="Satake H."/>
            <person name="Nakayama K."/>
        </authorList>
    </citation>
    <scope>NUCLEOTIDE SEQUENCE</scope>
</reference>